<evidence type="ECO:0000313" key="2">
    <source>
        <dbReference type="Proteomes" id="UP000578819"/>
    </source>
</evidence>
<evidence type="ECO:0000313" key="1">
    <source>
        <dbReference type="EMBL" id="MBB4956339.1"/>
    </source>
</evidence>
<evidence type="ECO:0008006" key="3">
    <source>
        <dbReference type="Google" id="ProtNLM"/>
    </source>
</evidence>
<dbReference type="RefSeq" id="WP_184531731.1">
    <property type="nucleotide sequence ID" value="NZ_JACHJW010000001.1"/>
</dbReference>
<dbReference type="SUPFAM" id="SSF48498">
    <property type="entry name" value="Tetracyclin repressor-like, C-terminal domain"/>
    <property type="match status" value="1"/>
</dbReference>
<name>A0A7W7SK91_9ACTN</name>
<accession>A0A7W7SK91</accession>
<sequence>MTGLAAAWQLLRANRPVTLALFESAMAAGPASGQMWQRLVADTAMLRDHLEYSRDRGGQLPGEPTLVAATMGAVLVTLAYALPTDGSATPDDEVVDTLTRLFLHGLAGQA</sequence>
<reference evidence="1 2" key="1">
    <citation type="submission" date="2020-08" db="EMBL/GenBank/DDBJ databases">
        <title>Sequencing the genomes of 1000 actinobacteria strains.</title>
        <authorList>
            <person name="Klenk H.-P."/>
        </authorList>
    </citation>
    <scope>NUCLEOTIDE SEQUENCE [LARGE SCALE GENOMIC DNA]</scope>
    <source>
        <strain evidence="1 2">DSM 45886</strain>
    </source>
</reference>
<dbReference type="InterPro" id="IPR036271">
    <property type="entry name" value="Tet_transcr_reg_TetR-rel_C_sf"/>
</dbReference>
<dbReference type="Proteomes" id="UP000578819">
    <property type="component" value="Unassembled WGS sequence"/>
</dbReference>
<dbReference type="Gene3D" id="1.10.357.10">
    <property type="entry name" value="Tetracycline Repressor, domain 2"/>
    <property type="match status" value="1"/>
</dbReference>
<dbReference type="EMBL" id="JACHJW010000001">
    <property type="protein sequence ID" value="MBB4956339.1"/>
    <property type="molecule type" value="Genomic_DNA"/>
</dbReference>
<comment type="caution">
    <text evidence="1">The sequence shown here is derived from an EMBL/GenBank/DDBJ whole genome shotgun (WGS) entry which is preliminary data.</text>
</comment>
<organism evidence="1 2">
    <name type="scientific">Micromonospora polyrhachis</name>
    <dbReference type="NCBI Taxonomy" id="1282883"/>
    <lineage>
        <taxon>Bacteria</taxon>
        <taxon>Bacillati</taxon>
        <taxon>Actinomycetota</taxon>
        <taxon>Actinomycetes</taxon>
        <taxon>Micromonosporales</taxon>
        <taxon>Micromonosporaceae</taxon>
        <taxon>Micromonospora</taxon>
    </lineage>
</organism>
<keyword evidence="2" id="KW-1185">Reference proteome</keyword>
<dbReference type="AlphaFoldDB" id="A0A7W7SK91"/>
<gene>
    <name evidence="1" type="ORF">FHR38_000072</name>
</gene>
<proteinExistence type="predicted"/>
<protein>
    <recommendedName>
        <fullName evidence="3">Tetracyclin repressor-like C-terminal domain-containing protein</fullName>
    </recommendedName>
</protein>